<dbReference type="AlphaFoldDB" id="A0A2K2H975"/>
<dbReference type="RefSeq" id="WP_103115606.1">
    <property type="nucleotide sequence ID" value="NZ_PPFX01000021.1"/>
</dbReference>
<protein>
    <submittedName>
        <fullName evidence="1">SIR2 family protein</fullName>
    </submittedName>
</protein>
<gene>
    <name evidence="1" type="ORF">C2E25_10010</name>
</gene>
<dbReference type="SUPFAM" id="SSF48371">
    <property type="entry name" value="ARM repeat"/>
    <property type="match status" value="1"/>
</dbReference>
<reference evidence="1 2" key="1">
    <citation type="journal article" date="2018" name="Genome Announc.">
        <title>Genome Sequence of Geothermobacter sp. HR-1 Iron Reducer from the Loihi Seamount.</title>
        <authorList>
            <person name="Smith H."/>
            <person name="Abuyen K."/>
            <person name="Tremblay J."/>
            <person name="Savalia P."/>
            <person name="Perez-Rodriguez I."/>
            <person name="Emerson D."/>
            <person name="Tully B."/>
            <person name="Amend J."/>
        </authorList>
    </citation>
    <scope>NUCLEOTIDE SEQUENCE [LARGE SCALE GENOMIC DNA]</scope>
    <source>
        <strain evidence="1 2">HR-1</strain>
    </source>
</reference>
<accession>A0A2K2H975</accession>
<dbReference type="NCBIfam" id="NF041819">
    <property type="entry name" value="Dsr2"/>
    <property type="match status" value="1"/>
</dbReference>
<dbReference type="InterPro" id="IPR016024">
    <property type="entry name" value="ARM-type_fold"/>
</dbReference>
<dbReference type="Proteomes" id="UP000236340">
    <property type="component" value="Unassembled WGS sequence"/>
</dbReference>
<proteinExistence type="predicted"/>
<dbReference type="InterPro" id="IPR029035">
    <property type="entry name" value="DHS-like_NAD/FAD-binding_dom"/>
</dbReference>
<evidence type="ECO:0000313" key="1">
    <source>
        <dbReference type="EMBL" id="PNU19875.1"/>
    </source>
</evidence>
<dbReference type="Pfam" id="PF13289">
    <property type="entry name" value="SIR2_2"/>
    <property type="match status" value="1"/>
</dbReference>
<name>A0A2K2H975_9BACT</name>
<sequence>MSKTIPSVIPSSISPYLNEIAERLWSGHAAVMVGAGFSRNARPNGTSCSVFPDWHQLGDLFYEGAYGGTPDTKSKYLNVLKLADEMQAALGRPALDQALRDAIPDYEYEPSPLHVKLLDLPWTDVFTTNYDTLLERACTSITSQKYDVVVNKEDLVYSAKPRIIKLHGSFPSERPFIITEEDYRRYPKDFAPFVNTVQQALLENTLCLIGFSGDDPNFLQWIGWIRDNLGNQNSPKIYLIGVLNLSVAQVKLLEQRNIVLVDMSKCAGIDGDHYKGLEQFLEYLISRKAEDNRLEWPKVLSHLHPDLNKDKTDQIEELLPVWKEQRLSYPGWIIVPEDRRSSLWTFTQSWISFASSKDSFSKLIDLEFAFELNWRMEKCLCPILNQQIEFFEAVLGRYLPLGVMATSDKSLPLATKEISGRGLDRKEIRRMCICLLLSMMRFYREEGLLEKWKEADGKIESLREHLSSEQKASLYYERALYALFGLDMPELKNRLREWQVNESLPFMEAKKGALLAEIGQVNEAEQLLEQSLKNIRAKLNLKPITTDYSLVSQEAIVMLLLQYVQTSVAAGNGKWSETQEIRKAFSERWNVLKQYKCEPWNELKIFEGSLERPPVAKRNVTEKKEFDIGRVTRINHFAGWDNEALIAYSFLRFCEDAGIPFRIPSSTFGKKSAEGTLSRISKYSPYWAMATMVRIGDEKVVDHVFNRESLFKIETASVNSLVEGYLESLEKSVGDIRSGNRFYADNFGIILAKVVPEILSRLCCKCSLESKEMLINFLLKVYKSDHRGNYGGIRHLTERLLSAFSVRQRFDLIPILLDFPVLENLGPIEEREFVNPFQFINLERELIQTWVKPIIPDEKINILLEKASSDNSNARKWAIFTLVQLHNLGFLERRQTDKFTEALWCKLDDYGLPSQTDYYKFAFIDLPHPTNVDPISLLKKYIQRESFPIQKNRAEKSISITGGDVPLCREIVGASKYPQWSDADVIMIFDRLVEWWDADKDYLKKENTPSTFSSVADEFRGRFAKLVDVLEAFIAPNFNQDTENEKKETLRRLICELREHGLPALRLESASLHIYPDWKSDILDKIENGLASSIGETVIDSLRAVLVILEKNALYPDEQDLSNILNVLGQIVRWQKKTGLPSVLNVLTRIVKKYPSLFSNELERLVLVGLQKLAKDTIMGEDGMELHEGLAIRQEAAGLAYGLFMHYTRQSQTVPDAITEWQEICRSDNEFAEIRNQWIQEN</sequence>
<evidence type="ECO:0000313" key="2">
    <source>
        <dbReference type="Proteomes" id="UP000236340"/>
    </source>
</evidence>
<dbReference type="SUPFAM" id="SSF52467">
    <property type="entry name" value="DHS-like NAD/FAD-binding domain"/>
    <property type="match status" value="1"/>
</dbReference>
<organism evidence="1 2">
    <name type="scientific">Geothermobacter hydrogeniphilus</name>
    <dbReference type="NCBI Taxonomy" id="1969733"/>
    <lineage>
        <taxon>Bacteria</taxon>
        <taxon>Pseudomonadati</taxon>
        <taxon>Thermodesulfobacteriota</taxon>
        <taxon>Desulfuromonadia</taxon>
        <taxon>Desulfuromonadales</taxon>
        <taxon>Geothermobacteraceae</taxon>
        <taxon>Geothermobacter</taxon>
    </lineage>
</organism>
<comment type="caution">
    <text evidence="1">The sequence shown here is derived from an EMBL/GenBank/DDBJ whole genome shotgun (WGS) entry which is preliminary data.</text>
</comment>
<dbReference type="OrthoDB" id="5521101at2"/>
<dbReference type="EMBL" id="PPFX01000021">
    <property type="protein sequence ID" value="PNU19875.1"/>
    <property type="molecule type" value="Genomic_DNA"/>
</dbReference>